<dbReference type="AlphaFoldDB" id="A0A0K2LDG1"/>
<organism evidence="1 2">
    <name type="scientific">Companilactobacillus heilongjiangensis</name>
    <dbReference type="NCBI Taxonomy" id="1074467"/>
    <lineage>
        <taxon>Bacteria</taxon>
        <taxon>Bacillati</taxon>
        <taxon>Bacillota</taxon>
        <taxon>Bacilli</taxon>
        <taxon>Lactobacillales</taxon>
        <taxon>Lactobacillaceae</taxon>
        <taxon>Companilactobacillus</taxon>
    </lineage>
</organism>
<dbReference type="KEGG" id="lhi:JP39_08225"/>
<proteinExistence type="predicted"/>
<dbReference type="STRING" id="1074467.JP39_08225"/>
<gene>
    <name evidence="1" type="ORF">JP39_08225</name>
</gene>
<protein>
    <recommendedName>
        <fullName evidence="3">Bacteriocin immunity protein</fullName>
    </recommendedName>
</protein>
<reference evidence="1 2" key="1">
    <citation type="submission" date="2015-08" db="EMBL/GenBank/DDBJ databases">
        <title>Genomic sequence of Lactobacillus heilongjiangensis DSM 28069, isolated from Chinese traditional pickle.</title>
        <authorList>
            <person name="Jiang X."/>
            <person name="Zheng B."/>
            <person name="Cheng H."/>
        </authorList>
    </citation>
    <scope>NUCLEOTIDE SEQUENCE [LARGE SCALE GENOMIC DNA]</scope>
    <source>
        <strain evidence="1 2">DSM 28069</strain>
    </source>
</reference>
<accession>A0A0K2LDG1</accession>
<dbReference type="EMBL" id="CP012559">
    <property type="protein sequence ID" value="ALB29341.1"/>
    <property type="molecule type" value="Genomic_DNA"/>
</dbReference>
<keyword evidence="2" id="KW-1185">Reference proteome</keyword>
<dbReference type="RefSeq" id="WP_041500557.1">
    <property type="nucleotide sequence ID" value="NZ_BJDV01000002.1"/>
</dbReference>
<dbReference type="Proteomes" id="UP000061546">
    <property type="component" value="Chromosome"/>
</dbReference>
<evidence type="ECO:0000313" key="2">
    <source>
        <dbReference type="Proteomes" id="UP000061546"/>
    </source>
</evidence>
<sequence>MKQADQERVLKAMRSLSEALNKYHGGTQTAQYVEETISELEKCESKAFVGGFEYYIVKAGMLRTSEGVKLNDIEYKRWHELASMKDLGNDLFFGLGL</sequence>
<name>A0A0K2LDG1_9LACO</name>
<dbReference type="OrthoDB" id="2309651at2"/>
<evidence type="ECO:0000313" key="1">
    <source>
        <dbReference type="EMBL" id="ALB29341.1"/>
    </source>
</evidence>
<evidence type="ECO:0008006" key="3">
    <source>
        <dbReference type="Google" id="ProtNLM"/>
    </source>
</evidence>